<proteinExistence type="predicted"/>
<protein>
    <recommendedName>
        <fullName evidence="1">VOC domain-containing protein</fullName>
    </recommendedName>
</protein>
<dbReference type="EMBL" id="RDSM01000001">
    <property type="protein sequence ID" value="RXH58682.1"/>
    <property type="molecule type" value="Genomic_DNA"/>
</dbReference>
<dbReference type="RefSeq" id="WP_128912636.1">
    <property type="nucleotide sequence ID" value="NZ_RDSM01000001.1"/>
</dbReference>
<accession>A0A4Q0T6P8</accession>
<organism evidence="2 3">
    <name type="scientific">Granulicella sibirica</name>
    <dbReference type="NCBI Taxonomy" id="2479048"/>
    <lineage>
        <taxon>Bacteria</taxon>
        <taxon>Pseudomonadati</taxon>
        <taxon>Acidobacteriota</taxon>
        <taxon>Terriglobia</taxon>
        <taxon>Terriglobales</taxon>
        <taxon>Acidobacteriaceae</taxon>
        <taxon>Granulicella</taxon>
    </lineage>
</organism>
<dbReference type="InterPro" id="IPR037523">
    <property type="entry name" value="VOC_core"/>
</dbReference>
<dbReference type="OrthoDB" id="9791602at2"/>
<keyword evidence="3" id="KW-1185">Reference proteome</keyword>
<dbReference type="Gene3D" id="3.10.180.10">
    <property type="entry name" value="2,3-Dihydroxybiphenyl 1,2-Dioxygenase, domain 1"/>
    <property type="match status" value="1"/>
</dbReference>
<comment type="caution">
    <text evidence="2">The sequence shown here is derived from an EMBL/GenBank/DDBJ whole genome shotgun (WGS) entry which is preliminary data.</text>
</comment>
<feature type="domain" description="VOC" evidence="1">
    <location>
        <begin position="4"/>
        <end position="134"/>
    </location>
</feature>
<gene>
    <name evidence="2" type="ORF">GRAN_1992</name>
</gene>
<dbReference type="PROSITE" id="PS51819">
    <property type="entry name" value="VOC"/>
    <property type="match status" value="1"/>
</dbReference>
<dbReference type="InterPro" id="IPR004360">
    <property type="entry name" value="Glyas_Fos-R_dOase_dom"/>
</dbReference>
<evidence type="ECO:0000313" key="3">
    <source>
        <dbReference type="Proteomes" id="UP000289437"/>
    </source>
</evidence>
<reference evidence="2 3" key="1">
    <citation type="submission" date="2018-11" db="EMBL/GenBank/DDBJ databases">
        <authorList>
            <person name="Mardanov A.V."/>
            <person name="Ravin N.V."/>
            <person name="Dedysh S.N."/>
        </authorList>
    </citation>
    <scope>NUCLEOTIDE SEQUENCE [LARGE SCALE GENOMIC DNA]</scope>
    <source>
        <strain evidence="2 3">AF10</strain>
    </source>
</reference>
<sequence length="137" mass="15023">MAMTLGGVTPLLQVYDMPTSIRFYRDLLGFEVIQTSPVMGPDFFHWAMLRLGGATLMLNTAYEFDDERPLPPDAGRVVGHNDTGLYFGCSNIEEAYVALQAKGVAVTAPKVAPYGMLQMPVHDPDGYFLCFQAPANT</sequence>
<evidence type="ECO:0000313" key="2">
    <source>
        <dbReference type="EMBL" id="RXH58682.1"/>
    </source>
</evidence>
<dbReference type="AlphaFoldDB" id="A0A4Q0T6P8"/>
<dbReference type="SUPFAM" id="SSF54593">
    <property type="entry name" value="Glyoxalase/Bleomycin resistance protein/Dihydroxybiphenyl dioxygenase"/>
    <property type="match status" value="1"/>
</dbReference>
<reference evidence="3" key="2">
    <citation type="submission" date="2019-02" db="EMBL/GenBank/DDBJ databases">
        <title>Granulicella sibirica sp. nov., a psychrotolerant acidobacterium isolated from an organic soil layer in forested tundra, West Siberia.</title>
        <authorList>
            <person name="Oshkin I.Y."/>
            <person name="Kulichevskaya I.S."/>
            <person name="Rijpstra W.I.C."/>
            <person name="Sinninghe Damste J.S."/>
            <person name="Rakitin A.L."/>
            <person name="Ravin N.V."/>
            <person name="Dedysh S.N."/>
        </authorList>
    </citation>
    <scope>NUCLEOTIDE SEQUENCE [LARGE SCALE GENOMIC DNA]</scope>
    <source>
        <strain evidence="3">AF10</strain>
    </source>
</reference>
<evidence type="ECO:0000259" key="1">
    <source>
        <dbReference type="PROSITE" id="PS51819"/>
    </source>
</evidence>
<name>A0A4Q0T6P8_9BACT</name>
<dbReference type="Proteomes" id="UP000289437">
    <property type="component" value="Unassembled WGS sequence"/>
</dbReference>
<dbReference type="Pfam" id="PF00903">
    <property type="entry name" value="Glyoxalase"/>
    <property type="match status" value="1"/>
</dbReference>
<dbReference type="InterPro" id="IPR029068">
    <property type="entry name" value="Glyas_Bleomycin-R_OHBP_Dase"/>
</dbReference>